<dbReference type="EMBL" id="FOSR01000024">
    <property type="protein sequence ID" value="SFL27935.1"/>
    <property type="molecule type" value="Genomic_DNA"/>
</dbReference>
<keyword evidence="3" id="KW-1185">Reference proteome</keyword>
<feature type="transmembrane region" description="Helical" evidence="1">
    <location>
        <begin position="39"/>
        <end position="59"/>
    </location>
</feature>
<dbReference type="RefSeq" id="WP_092705269.1">
    <property type="nucleotide sequence ID" value="NZ_FOSR01000024.1"/>
</dbReference>
<keyword evidence="1" id="KW-0472">Membrane</keyword>
<evidence type="ECO:0000313" key="2">
    <source>
        <dbReference type="EMBL" id="SFL27935.1"/>
    </source>
</evidence>
<feature type="transmembrane region" description="Helical" evidence="1">
    <location>
        <begin position="7"/>
        <end position="27"/>
    </location>
</feature>
<reference evidence="3" key="1">
    <citation type="submission" date="2016-10" db="EMBL/GenBank/DDBJ databases">
        <authorList>
            <person name="Varghese N."/>
            <person name="Submissions S."/>
        </authorList>
    </citation>
    <scope>NUCLEOTIDE SEQUENCE [LARGE SCALE GENOMIC DNA]</scope>
    <source>
        <strain evidence="3">MO64</strain>
    </source>
</reference>
<protein>
    <submittedName>
        <fullName evidence="2">Uncharacterized protein</fullName>
    </submittedName>
</protein>
<organism evidence="2 3">
    <name type="scientific">Rhodanobacter glycinis</name>
    <dbReference type="NCBI Taxonomy" id="582702"/>
    <lineage>
        <taxon>Bacteria</taxon>
        <taxon>Pseudomonadati</taxon>
        <taxon>Pseudomonadota</taxon>
        <taxon>Gammaproteobacteria</taxon>
        <taxon>Lysobacterales</taxon>
        <taxon>Rhodanobacteraceae</taxon>
        <taxon>Rhodanobacter</taxon>
    </lineage>
</organism>
<evidence type="ECO:0000256" key="1">
    <source>
        <dbReference type="SAM" id="Phobius"/>
    </source>
</evidence>
<dbReference type="AlphaFoldDB" id="A0A1I4GD26"/>
<keyword evidence="1" id="KW-1133">Transmembrane helix</keyword>
<proteinExistence type="predicted"/>
<keyword evidence="1" id="KW-0812">Transmembrane</keyword>
<evidence type="ECO:0000313" key="3">
    <source>
        <dbReference type="Proteomes" id="UP000198725"/>
    </source>
</evidence>
<accession>A0A1I4GD26</accession>
<name>A0A1I4GD26_9GAMM</name>
<gene>
    <name evidence="2" type="ORF">SAMN05192579_1243</name>
</gene>
<sequence length="79" mass="8261">MKVFESALLLVVGTALLTFSAISLGLFPRPLTLSNPTLFVEALAIAGLVLFGLGVRGLYRVHRVISGNSSYAPSRSAAA</sequence>
<dbReference type="Proteomes" id="UP000198725">
    <property type="component" value="Unassembled WGS sequence"/>
</dbReference>